<evidence type="ECO:0000313" key="3">
    <source>
        <dbReference type="Proteomes" id="UP000236642"/>
    </source>
</evidence>
<evidence type="ECO:0000313" key="2">
    <source>
        <dbReference type="EMBL" id="GBD08245.1"/>
    </source>
</evidence>
<dbReference type="InterPro" id="IPR025309">
    <property type="entry name" value="KTSC_dom"/>
</dbReference>
<sequence length="144" mass="16728">METWGWVEYDPETDTLCLRWKGMPEGSIRMEVRGEEGVLTLTPLRRWRSLLEALGLPREAGHLPSGWIGVDSRMISAVRYDAERSILEVAYNRGVYLYFGVPRQVFEGLLQAESKGRYMRQHIIDRYPWIRKSRLRLSTASAPD</sequence>
<dbReference type="Proteomes" id="UP000236642">
    <property type="component" value="Unassembled WGS sequence"/>
</dbReference>
<dbReference type="EMBL" id="BEHY01000006">
    <property type="protein sequence ID" value="GBD08245.1"/>
    <property type="molecule type" value="Genomic_DNA"/>
</dbReference>
<name>A0A2H5Y469_9CHLR</name>
<reference evidence="3" key="1">
    <citation type="submission" date="2017-09" db="EMBL/GenBank/DDBJ databases">
        <title>Metaegenomics of thermophilic ammonia-oxidizing enrichment culture.</title>
        <authorList>
            <person name="Kato S."/>
            <person name="Suzuki K."/>
        </authorList>
    </citation>
    <scope>NUCLEOTIDE SEQUENCE [LARGE SCALE GENOMIC DNA]</scope>
</reference>
<comment type="caution">
    <text evidence="2">The sequence shown here is derived from an EMBL/GenBank/DDBJ whole genome shotgun (WGS) entry which is preliminary data.</text>
</comment>
<evidence type="ECO:0000259" key="1">
    <source>
        <dbReference type="Pfam" id="PF13619"/>
    </source>
</evidence>
<dbReference type="AlphaFoldDB" id="A0A2H5Y469"/>
<proteinExistence type="predicted"/>
<feature type="domain" description="KTSC" evidence="1">
    <location>
        <begin position="72"/>
        <end position="127"/>
    </location>
</feature>
<accession>A0A2H5Y469</accession>
<protein>
    <recommendedName>
        <fullName evidence="1">KTSC domain-containing protein</fullName>
    </recommendedName>
</protein>
<gene>
    <name evidence="2" type="ORF">HRbin22_00478</name>
</gene>
<organism evidence="2 3">
    <name type="scientific">Candidatus Thermoflexus japonica</name>
    <dbReference type="NCBI Taxonomy" id="2035417"/>
    <lineage>
        <taxon>Bacteria</taxon>
        <taxon>Bacillati</taxon>
        <taxon>Chloroflexota</taxon>
        <taxon>Thermoflexia</taxon>
        <taxon>Thermoflexales</taxon>
        <taxon>Thermoflexaceae</taxon>
        <taxon>Thermoflexus</taxon>
    </lineage>
</organism>
<dbReference type="Pfam" id="PF13619">
    <property type="entry name" value="KTSC"/>
    <property type="match status" value="1"/>
</dbReference>